<dbReference type="EC" id="5.6.2.4" evidence="12"/>
<dbReference type="InterPro" id="IPR041236">
    <property type="entry name" value="PriA_C"/>
</dbReference>
<feature type="binding site" evidence="12">
    <location>
        <position position="601"/>
    </location>
    <ligand>
        <name>Zn(2+)</name>
        <dbReference type="ChEBI" id="CHEBI:29105"/>
        <label>2</label>
    </ligand>
</feature>
<keyword evidence="4 12" id="KW-0547">Nucleotide-binding</keyword>
<dbReference type="Gene3D" id="3.40.50.300">
    <property type="entry name" value="P-loop containing nucleotide triphosphate hydrolases"/>
    <property type="match status" value="2"/>
</dbReference>
<evidence type="ECO:0000256" key="6">
    <source>
        <dbReference type="ARBA" id="ARBA00022806"/>
    </source>
</evidence>
<evidence type="ECO:0000256" key="8">
    <source>
        <dbReference type="ARBA" id="ARBA00022840"/>
    </source>
</evidence>
<feature type="binding site" evidence="12">
    <location>
        <position position="577"/>
    </location>
    <ligand>
        <name>Zn(2+)</name>
        <dbReference type="ChEBI" id="CHEBI:29105"/>
        <label>1</label>
    </ligand>
</feature>
<comment type="catalytic activity">
    <reaction evidence="11 12">
        <text>ATP + H2O = ADP + phosphate + H(+)</text>
        <dbReference type="Rhea" id="RHEA:13065"/>
        <dbReference type="ChEBI" id="CHEBI:15377"/>
        <dbReference type="ChEBI" id="CHEBI:15378"/>
        <dbReference type="ChEBI" id="CHEBI:30616"/>
        <dbReference type="ChEBI" id="CHEBI:43474"/>
        <dbReference type="ChEBI" id="CHEBI:456216"/>
        <dbReference type="EC" id="5.6.2.4"/>
    </reaction>
</comment>
<dbReference type="GO" id="GO:0005524">
    <property type="term" value="F:ATP binding"/>
    <property type="evidence" value="ECO:0007669"/>
    <property type="project" value="UniProtKB-UniRule"/>
</dbReference>
<dbReference type="HAMAP" id="MF_00983">
    <property type="entry name" value="PriA"/>
    <property type="match status" value="1"/>
</dbReference>
<evidence type="ECO:0000256" key="12">
    <source>
        <dbReference type="HAMAP-Rule" id="MF_00983"/>
    </source>
</evidence>
<dbReference type="CDD" id="cd18804">
    <property type="entry name" value="SF2_C_priA"/>
    <property type="match status" value="1"/>
</dbReference>
<evidence type="ECO:0000256" key="2">
    <source>
        <dbReference type="ARBA" id="ARBA00022705"/>
    </source>
</evidence>
<comment type="function">
    <text evidence="12">Initiates the restart of stalled replication forks, which reloads the replicative helicase on sites other than the origin of replication. Recognizes and binds to abandoned replication forks and remodels them to uncover a helicase loading site. Promotes assembly of the primosome at these replication forks.</text>
</comment>
<feature type="binding site" evidence="12">
    <location>
        <position position="574"/>
    </location>
    <ligand>
        <name>Zn(2+)</name>
        <dbReference type="ChEBI" id="CHEBI:29105"/>
        <label>1</label>
    </ligand>
</feature>
<dbReference type="STRING" id="338188.ERS852397_02488"/>
<dbReference type="SUPFAM" id="SSF52540">
    <property type="entry name" value="P-loop containing nucleoside triphosphate hydrolases"/>
    <property type="match status" value="1"/>
</dbReference>
<dbReference type="FunFam" id="3.40.1440.60:FF:000001">
    <property type="entry name" value="Primosomal protein N"/>
    <property type="match status" value="1"/>
</dbReference>
<comment type="cofactor">
    <cofactor evidence="12">
        <name>Zn(2+)</name>
        <dbReference type="ChEBI" id="CHEBI:29105"/>
    </cofactor>
    <text evidence="12">Binds 2 zinc ions per subunit.</text>
</comment>
<dbReference type="Pfam" id="PF18319">
    <property type="entry name" value="Zn_ribbon_PriA"/>
    <property type="match status" value="1"/>
</dbReference>
<feature type="binding site" evidence="12">
    <location>
        <position position="586"/>
    </location>
    <ligand>
        <name>Zn(2+)</name>
        <dbReference type="ChEBI" id="CHEBI:29105"/>
        <label>2</label>
    </ligand>
</feature>
<comment type="catalytic activity">
    <reaction evidence="12">
        <text>Couples ATP hydrolysis with the unwinding of duplex DNA by translocating in the 3'-5' direction.</text>
        <dbReference type="EC" id="5.6.2.4"/>
    </reaction>
</comment>
<dbReference type="CDD" id="cd17929">
    <property type="entry name" value="DEXHc_priA"/>
    <property type="match status" value="1"/>
</dbReference>
<keyword evidence="9 12" id="KW-0238">DNA-binding</keyword>
<dbReference type="GO" id="GO:0008270">
    <property type="term" value="F:zinc ion binding"/>
    <property type="evidence" value="ECO:0007669"/>
    <property type="project" value="UniProtKB-UniRule"/>
</dbReference>
<evidence type="ECO:0000259" key="13">
    <source>
        <dbReference type="PROSITE" id="PS51192"/>
    </source>
</evidence>
<dbReference type="GO" id="GO:0006269">
    <property type="term" value="P:DNA replication, synthesis of primer"/>
    <property type="evidence" value="ECO:0007669"/>
    <property type="project" value="UniProtKB-KW"/>
</dbReference>
<name>A0A174GTZ8_9BACE</name>
<dbReference type="Pfam" id="PF17764">
    <property type="entry name" value="PriA_3primeBD"/>
    <property type="match status" value="1"/>
</dbReference>
<reference evidence="15 16" key="1">
    <citation type="submission" date="2015-09" db="EMBL/GenBank/DDBJ databases">
        <authorList>
            <consortium name="Pathogen Informatics"/>
        </authorList>
    </citation>
    <scope>NUCLEOTIDE SEQUENCE [LARGE SCALE GENOMIC DNA]</scope>
    <source>
        <strain evidence="15 16">2789STDY5608840</strain>
    </source>
</reference>
<keyword evidence="1 12" id="KW-0639">Primosome</keyword>
<dbReference type="InterPro" id="IPR042115">
    <property type="entry name" value="PriA_3primeBD_sf"/>
</dbReference>
<dbReference type="Pfam" id="PF18074">
    <property type="entry name" value="PriA_C"/>
    <property type="match status" value="1"/>
</dbReference>
<feature type="domain" description="Helicase C-terminal" evidence="14">
    <location>
        <begin position="609"/>
        <end position="763"/>
    </location>
</feature>
<dbReference type="PROSITE" id="PS51194">
    <property type="entry name" value="HELICASE_CTER"/>
    <property type="match status" value="1"/>
</dbReference>
<dbReference type="InterPro" id="IPR040498">
    <property type="entry name" value="PriA_CRR"/>
</dbReference>
<accession>A0A174GTZ8</accession>
<proteinExistence type="inferred from homology"/>
<comment type="similarity">
    <text evidence="12">Belongs to the helicase family. PriA subfamily.</text>
</comment>
<keyword evidence="2 12" id="KW-0235">DNA replication</keyword>
<evidence type="ECO:0000256" key="7">
    <source>
        <dbReference type="ARBA" id="ARBA00022833"/>
    </source>
</evidence>
<dbReference type="PANTHER" id="PTHR30580:SF0">
    <property type="entry name" value="PRIMOSOMAL PROTEIN N"/>
    <property type="match status" value="1"/>
</dbReference>
<feature type="domain" description="Helicase ATP-binding" evidence="13">
    <location>
        <begin position="343"/>
        <end position="511"/>
    </location>
</feature>
<dbReference type="Gene3D" id="3.40.1440.60">
    <property type="entry name" value="PriA, 3(prime) DNA-binding domain"/>
    <property type="match status" value="1"/>
</dbReference>
<dbReference type="GO" id="GO:0016887">
    <property type="term" value="F:ATP hydrolysis activity"/>
    <property type="evidence" value="ECO:0007669"/>
    <property type="project" value="RHEA"/>
</dbReference>
<dbReference type="GO" id="GO:1990077">
    <property type="term" value="C:primosome complex"/>
    <property type="evidence" value="ECO:0007669"/>
    <property type="project" value="UniProtKB-UniRule"/>
</dbReference>
<protein>
    <recommendedName>
        <fullName evidence="12">Replication restart protein PriA</fullName>
    </recommendedName>
    <alternativeName>
        <fullName evidence="12">ATP-dependent DNA helicase PriA</fullName>
        <ecNumber evidence="12">5.6.2.4</ecNumber>
    </alternativeName>
    <alternativeName>
        <fullName evidence="12">DNA 3'-5' helicase PriA</fullName>
    </alternativeName>
</protein>
<keyword evidence="7 12" id="KW-0862">Zinc</keyword>
<keyword evidence="10 12" id="KW-0413">Isomerase</keyword>
<dbReference type="Proteomes" id="UP000095517">
    <property type="component" value="Unassembled WGS sequence"/>
</dbReference>
<dbReference type="InterPro" id="IPR011545">
    <property type="entry name" value="DEAD/DEAH_box_helicase_dom"/>
</dbReference>
<feature type="binding site" evidence="12">
    <location>
        <position position="617"/>
    </location>
    <ligand>
        <name>Zn(2+)</name>
        <dbReference type="ChEBI" id="CHEBI:29105"/>
        <label>1</label>
    </ligand>
</feature>
<dbReference type="InterPro" id="IPR005259">
    <property type="entry name" value="PriA"/>
</dbReference>
<evidence type="ECO:0000256" key="3">
    <source>
        <dbReference type="ARBA" id="ARBA00022723"/>
    </source>
</evidence>
<dbReference type="SMART" id="SM00487">
    <property type="entry name" value="DEXDc"/>
    <property type="match status" value="1"/>
</dbReference>
<evidence type="ECO:0000313" key="15">
    <source>
        <dbReference type="EMBL" id="CUO65451.1"/>
    </source>
</evidence>
<evidence type="ECO:0000256" key="4">
    <source>
        <dbReference type="ARBA" id="ARBA00022741"/>
    </source>
</evidence>
<evidence type="ECO:0000313" key="16">
    <source>
        <dbReference type="Proteomes" id="UP000095517"/>
    </source>
</evidence>
<dbReference type="InterPro" id="IPR027417">
    <property type="entry name" value="P-loop_NTPase"/>
</dbReference>
<dbReference type="FunFam" id="3.40.50.300:FF:000489">
    <property type="entry name" value="Primosome assembly protein PriA"/>
    <property type="match status" value="1"/>
</dbReference>
<dbReference type="InterPro" id="IPR041222">
    <property type="entry name" value="PriA_3primeBD"/>
</dbReference>
<gene>
    <name evidence="12 15" type="primary">priA</name>
    <name evidence="15" type="ORF">ERS852397_02488</name>
</gene>
<sequence>MGTLFLFGAICYTPETVFAHSCPKKRFSFECSLFLHFSFLIFYCIFVPAMKKYVDVILPLPLPKSFTYSLPDECAEDVKIGCRVVVPFGRKKFYTAIVLNVHYCAPTEYEVKDISALLDASPILLPVQFKFWEWIADYYLCTQGDVYKAALPSGLKLESETIVEYNPDFEADAPLPEREQRILDLLAVDAQQSVTKLEKDSGIKNILTAIKSLLDKEAIFVKEELKRTYKPKTEARVRLAGTADEKQLHILFDILSRAPKQLALLMKYVEYSGILGTGTPKEVSKKELLQRANVAPSVLNGLVDKKIFEIYYHEIGRLNKQEKEVVELNALNEFQQRAHDEIVQSFQEKNVCLLHGVTSSGKTEVYIHLIEETIRQGKQVLYLLPEIALTTQITERLQRVFGARLGIYHSKFPDAERVEIWRKQLGENGYDIILGVRSSVFLPFRNLGLVIVDEEHENTYKQQDPAPRYHARSAAIVLAAMYGAKTLLGTATPSIESWQNAGEGKYGFVQLKERYKEIQLPEIIPVDIKELHRKKRMVGQFSPLLIQYMKEALEQEEQVILFQNRRGFAPMVECRTCGWVPKCKNCDVSLTYHKGINQLTCHYCGYTYQLPKSCPACEGTELVNRGFGTEKIEDDIKILFPEAAVARMDLDTTRTRSAYEKIIADFEQGKTDILIGTQMVSKGLDFDHVSIVGILNADTMLNYPDFRSYERAFQLMAQVAGRAGRKNKRGRVVLQTKSIEHPIIHQVIANDYEDMVGGQLAERQMFHYPPYYRLVYVYLKNHNEALLDQMAVVMADKLRAVFGNRVLGPDKPPVARIQTLFIKKIVVKIEQNAPMGRARELLLRIQREMIEDERYKSLIVYYDVDPM</sequence>
<evidence type="ECO:0000256" key="1">
    <source>
        <dbReference type="ARBA" id="ARBA00022515"/>
    </source>
</evidence>
<dbReference type="EMBL" id="CYZH01000013">
    <property type="protein sequence ID" value="CUO65451.1"/>
    <property type="molecule type" value="Genomic_DNA"/>
</dbReference>
<dbReference type="PANTHER" id="PTHR30580">
    <property type="entry name" value="PRIMOSOMAL PROTEIN N"/>
    <property type="match status" value="1"/>
</dbReference>
<evidence type="ECO:0000256" key="10">
    <source>
        <dbReference type="ARBA" id="ARBA00023235"/>
    </source>
</evidence>
<feature type="binding site" evidence="12">
    <location>
        <position position="614"/>
    </location>
    <ligand>
        <name>Zn(2+)</name>
        <dbReference type="ChEBI" id="CHEBI:29105"/>
        <label>1</label>
    </ligand>
</feature>
<dbReference type="GO" id="GO:0003677">
    <property type="term" value="F:DNA binding"/>
    <property type="evidence" value="ECO:0007669"/>
    <property type="project" value="UniProtKB-UniRule"/>
</dbReference>
<keyword evidence="8 12" id="KW-0067">ATP-binding</keyword>
<dbReference type="Pfam" id="PF00271">
    <property type="entry name" value="Helicase_C"/>
    <property type="match status" value="1"/>
</dbReference>
<dbReference type="PROSITE" id="PS51192">
    <property type="entry name" value="HELICASE_ATP_BIND_1"/>
    <property type="match status" value="1"/>
</dbReference>
<dbReference type="SMART" id="SM00490">
    <property type="entry name" value="HELICc"/>
    <property type="match status" value="1"/>
</dbReference>
<evidence type="ECO:0000256" key="5">
    <source>
        <dbReference type="ARBA" id="ARBA00022801"/>
    </source>
</evidence>
<feature type="binding site" evidence="12">
    <location>
        <position position="604"/>
    </location>
    <ligand>
        <name>Zn(2+)</name>
        <dbReference type="ChEBI" id="CHEBI:29105"/>
        <label>2</label>
    </ligand>
</feature>
<evidence type="ECO:0000256" key="9">
    <source>
        <dbReference type="ARBA" id="ARBA00023125"/>
    </source>
</evidence>
<dbReference type="Pfam" id="PF00270">
    <property type="entry name" value="DEAD"/>
    <property type="match status" value="1"/>
</dbReference>
<dbReference type="GO" id="GO:0043138">
    <property type="term" value="F:3'-5' DNA helicase activity"/>
    <property type="evidence" value="ECO:0007669"/>
    <property type="project" value="UniProtKB-EC"/>
</dbReference>
<dbReference type="InterPro" id="IPR014001">
    <property type="entry name" value="Helicase_ATP-bd"/>
</dbReference>
<feature type="binding site" evidence="12">
    <location>
        <position position="583"/>
    </location>
    <ligand>
        <name>Zn(2+)</name>
        <dbReference type="ChEBI" id="CHEBI:29105"/>
        <label>2</label>
    </ligand>
</feature>
<evidence type="ECO:0000256" key="11">
    <source>
        <dbReference type="ARBA" id="ARBA00048988"/>
    </source>
</evidence>
<keyword evidence="6 12" id="KW-0347">Helicase</keyword>
<dbReference type="GO" id="GO:0006310">
    <property type="term" value="P:DNA recombination"/>
    <property type="evidence" value="ECO:0007669"/>
    <property type="project" value="InterPro"/>
</dbReference>
<evidence type="ECO:0000259" key="14">
    <source>
        <dbReference type="PROSITE" id="PS51194"/>
    </source>
</evidence>
<dbReference type="GO" id="GO:0006302">
    <property type="term" value="P:double-strand break repair"/>
    <property type="evidence" value="ECO:0007669"/>
    <property type="project" value="InterPro"/>
</dbReference>
<dbReference type="InterPro" id="IPR001650">
    <property type="entry name" value="Helicase_C-like"/>
</dbReference>
<organism evidence="15 16">
    <name type="scientific">Bacteroides finegoldii</name>
    <dbReference type="NCBI Taxonomy" id="338188"/>
    <lineage>
        <taxon>Bacteria</taxon>
        <taxon>Pseudomonadati</taxon>
        <taxon>Bacteroidota</taxon>
        <taxon>Bacteroidia</taxon>
        <taxon>Bacteroidales</taxon>
        <taxon>Bacteroidaceae</taxon>
        <taxon>Bacteroides</taxon>
    </lineage>
</organism>
<keyword evidence="3 12" id="KW-0479">Metal-binding</keyword>
<keyword evidence="5 12" id="KW-0378">Hydrolase</keyword>
<dbReference type="GO" id="GO:0006270">
    <property type="term" value="P:DNA replication initiation"/>
    <property type="evidence" value="ECO:0007669"/>
    <property type="project" value="TreeGrafter"/>
</dbReference>
<dbReference type="AlphaFoldDB" id="A0A174GTZ8"/>
<dbReference type="NCBIfam" id="TIGR00595">
    <property type="entry name" value="priA"/>
    <property type="match status" value="1"/>
</dbReference>
<comment type="subunit">
    <text evidence="12">Component of the replication restart primosome.</text>
</comment>